<evidence type="ECO:0000313" key="1">
    <source>
        <dbReference type="Proteomes" id="UP000887574"/>
    </source>
</evidence>
<reference evidence="2" key="1">
    <citation type="submission" date="2022-11" db="UniProtKB">
        <authorList>
            <consortium name="WormBaseParasite"/>
        </authorList>
    </citation>
    <scope>IDENTIFICATION</scope>
</reference>
<accession>A0A915D3M4</accession>
<proteinExistence type="predicted"/>
<evidence type="ECO:0000313" key="2">
    <source>
        <dbReference type="WBParaSite" id="jg15498"/>
    </source>
</evidence>
<name>A0A915D3M4_9BILA</name>
<sequence>MASSDPAKIEAVVNMPPPTEFSTLRSIWIWSLLPALHLRSGQYQETAGSAAATNKLWKWMVPATERFVDTFKRSLLKCKGQGMEQSMEEFLISYRTTPSAAAPDGKSPAESFLP</sequence>
<dbReference type="WBParaSite" id="jg15498">
    <property type="protein sequence ID" value="jg15498"/>
    <property type="gene ID" value="jg15498"/>
</dbReference>
<protein>
    <submittedName>
        <fullName evidence="2">Uncharacterized protein</fullName>
    </submittedName>
</protein>
<organism evidence="1 2">
    <name type="scientific">Ditylenchus dipsaci</name>
    <dbReference type="NCBI Taxonomy" id="166011"/>
    <lineage>
        <taxon>Eukaryota</taxon>
        <taxon>Metazoa</taxon>
        <taxon>Ecdysozoa</taxon>
        <taxon>Nematoda</taxon>
        <taxon>Chromadorea</taxon>
        <taxon>Rhabditida</taxon>
        <taxon>Tylenchina</taxon>
        <taxon>Tylenchomorpha</taxon>
        <taxon>Sphaerularioidea</taxon>
        <taxon>Anguinidae</taxon>
        <taxon>Anguininae</taxon>
        <taxon>Ditylenchus</taxon>
    </lineage>
</organism>
<dbReference type="Proteomes" id="UP000887574">
    <property type="component" value="Unplaced"/>
</dbReference>
<keyword evidence="1" id="KW-1185">Reference proteome</keyword>
<dbReference type="AlphaFoldDB" id="A0A915D3M4"/>